<proteinExistence type="predicted"/>
<accession>A0ABR0TAJ2</accession>
<dbReference type="Gene3D" id="3.90.190.10">
    <property type="entry name" value="Protein tyrosine phosphatase superfamily"/>
    <property type="match status" value="1"/>
</dbReference>
<dbReference type="InterPro" id="IPR000387">
    <property type="entry name" value="Tyr_Pase_dom"/>
</dbReference>
<dbReference type="Pfam" id="PF13350">
    <property type="entry name" value="Y_phosphatase3"/>
    <property type="match status" value="1"/>
</dbReference>
<keyword evidence="3" id="KW-1185">Reference proteome</keyword>
<sequence length="294" mass="32028">MAELFDKAPELPPPFVNVIGIANFRDIGGYSTSSSSHQSIRSGLVYRCADPSKVQPDGLAKLKELGVKKVFDLRSIPEISKQGPEWAGVAVEKDVFTTRADGDEPPLAADEIERIWCPVFANTDYGPEQVAIRFQNYAKKGSEGFVKAYSDIMANGPTAYKTILSHLAQPNPSPCIIHCTAGKDRTGVIVAILYLLCSVPAPTVAKEYSLTDTGLQHLVPLFTERLLKNPALTNNQEGVRNMISAQPEKMAATIEMIQNTYGGAEGYVRDVVGLSDEQIAQIRKNLLSNDKAVF</sequence>
<comment type="caution">
    <text evidence="2">The sequence shown here is derived from an EMBL/GenBank/DDBJ whole genome shotgun (WGS) entry which is preliminary data.</text>
</comment>
<name>A0ABR0TAJ2_AURPU</name>
<evidence type="ECO:0000259" key="1">
    <source>
        <dbReference type="PROSITE" id="PS50056"/>
    </source>
</evidence>
<evidence type="ECO:0000313" key="3">
    <source>
        <dbReference type="Proteomes" id="UP001341245"/>
    </source>
</evidence>
<protein>
    <recommendedName>
        <fullName evidence="1">Tyrosine specific protein phosphatases domain-containing protein</fullName>
    </recommendedName>
</protein>
<dbReference type="PROSITE" id="PS50056">
    <property type="entry name" value="TYR_PHOSPHATASE_2"/>
    <property type="match status" value="1"/>
</dbReference>
<dbReference type="PANTHER" id="PTHR31126">
    <property type="entry name" value="TYROSINE-PROTEIN PHOSPHATASE"/>
    <property type="match status" value="1"/>
</dbReference>
<feature type="domain" description="Tyrosine specific protein phosphatases" evidence="1">
    <location>
        <begin position="143"/>
        <end position="195"/>
    </location>
</feature>
<reference evidence="2 3" key="1">
    <citation type="submission" date="2023-11" db="EMBL/GenBank/DDBJ databases">
        <title>Draft genome sequence and annotation of the polyextremotolerant black yeast-like fungus Aureobasidium pullulans NRRL 62042.</title>
        <authorList>
            <person name="Dielentheis-Frenken M.R.E."/>
            <person name="Wibberg D."/>
            <person name="Blank L.M."/>
            <person name="Tiso T."/>
        </authorList>
    </citation>
    <scope>NUCLEOTIDE SEQUENCE [LARGE SCALE GENOMIC DNA]</scope>
    <source>
        <strain evidence="2 3">NRRL 62042</strain>
    </source>
</reference>
<dbReference type="InterPro" id="IPR029021">
    <property type="entry name" value="Prot-tyrosine_phosphatase-like"/>
</dbReference>
<dbReference type="EMBL" id="JASGXD010000014">
    <property type="protein sequence ID" value="KAK6001458.1"/>
    <property type="molecule type" value="Genomic_DNA"/>
</dbReference>
<dbReference type="PANTHER" id="PTHR31126:SF1">
    <property type="entry name" value="TYROSINE SPECIFIC PROTEIN PHOSPHATASES DOMAIN-CONTAINING PROTEIN"/>
    <property type="match status" value="1"/>
</dbReference>
<gene>
    <name evidence="2" type="ORF">QM012_002789</name>
</gene>
<organism evidence="2 3">
    <name type="scientific">Aureobasidium pullulans</name>
    <name type="common">Black yeast</name>
    <name type="synonym">Pullularia pullulans</name>
    <dbReference type="NCBI Taxonomy" id="5580"/>
    <lineage>
        <taxon>Eukaryota</taxon>
        <taxon>Fungi</taxon>
        <taxon>Dikarya</taxon>
        <taxon>Ascomycota</taxon>
        <taxon>Pezizomycotina</taxon>
        <taxon>Dothideomycetes</taxon>
        <taxon>Dothideomycetidae</taxon>
        <taxon>Dothideales</taxon>
        <taxon>Saccotheciaceae</taxon>
        <taxon>Aureobasidium</taxon>
    </lineage>
</organism>
<dbReference type="Proteomes" id="UP001341245">
    <property type="component" value="Unassembled WGS sequence"/>
</dbReference>
<dbReference type="InterPro" id="IPR016130">
    <property type="entry name" value="Tyr_Pase_AS"/>
</dbReference>
<dbReference type="SUPFAM" id="SSF52799">
    <property type="entry name" value="(Phosphotyrosine protein) phosphatases II"/>
    <property type="match status" value="1"/>
</dbReference>
<dbReference type="PROSITE" id="PS00383">
    <property type="entry name" value="TYR_PHOSPHATASE_1"/>
    <property type="match status" value="1"/>
</dbReference>
<evidence type="ECO:0000313" key="2">
    <source>
        <dbReference type="EMBL" id="KAK6001458.1"/>
    </source>
</evidence>
<dbReference type="InterPro" id="IPR026893">
    <property type="entry name" value="Tyr/Ser_Pase_IphP-type"/>
</dbReference>